<sequence>LSEDSDATGMGKKGNWLSGLKKAFSSSPKEKSDSKPPKEKRKWGFGKHKHKEPPAITAPPPKEIETTPSLDKTLAEAGEEQNKHALAVAVATAAAAEAAVAAAQAAAEIVRLTDVARSRYAGKSKEECAAIKIQTAFRAYLARRALRALKGLVRLQALVRGQTVRRQATNTLRCMQALVRVQSQVRARRLRMSEENRALQRQLMQKHAKELEDMRASMEAKEWDDSLQSKEEIEASLQSKQEAAMKRERALAYAFSHQSLKNATRSAHPMLMEIDPNKPSWGWSWLERWMAARPWEKEAPEGSLKSLDQSTGDFGRQGAGTGVANPNVETPSRTTLRAVQKPSKPVGSQSPFTPNSKSVSNRIRNSSPRSIQTAEDDLRSITSMRSERPRYHSRYSVAGSSIRDDESLASSPAVPNYMAPTESAKAKARSNSTPKQRPGTSDKDSIASAKKRLSFPLAEGEVGQTKPSKNLTFSHINPSLRGHSVAERSINSIKDLSMDSDRSLLNGDGRKLVR</sequence>
<dbReference type="OMA" id="ANLQMKQ"/>
<reference evidence="6 7" key="1">
    <citation type="journal article" date="2021" name="Nat. Plants">
        <title>The Taxus genome provides insights into paclitaxel biosynthesis.</title>
        <authorList>
            <person name="Xiong X."/>
            <person name="Gou J."/>
            <person name="Liao Q."/>
            <person name="Li Y."/>
            <person name="Zhou Q."/>
            <person name="Bi G."/>
            <person name="Li C."/>
            <person name="Du R."/>
            <person name="Wang X."/>
            <person name="Sun T."/>
            <person name="Guo L."/>
            <person name="Liang H."/>
            <person name="Lu P."/>
            <person name="Wu Y."/>
            <person name="Zhang Z."/>
            <person name="Ro D.K."/>
            <person name="Shang Y."/>
            <person name="Huang S."/>
            <person name="Yan J."/>
        </authorList>
    </citation>
    <scope>NUCLEOTIDE SEQUENCE [LARGE SCALE GENOMIC DNA]</scope>
    <source>
        <strain evidence="6">Ta-2019</strain>
    </source>
</reference>
<feature type="compositionally biased region" description="Polar residues" evidence="4">
    <location>
        <begin position="346"/>
        <end position="357"/>
    </location>
</feature>
<dbReference type="GO" id="GO:0005516">
    <property type="term" value="F:calmodulin binding"/>
    <property type="evidence" value="ECO:0007669"/>
    <property type="project" value="UniProtKB-KW"/>
</dbReference>
<name>A0AA38FC00_TAXCH</name>
<dbReference type="Proteomes" id="UP000824469">
    <property type="component" value="Unassembled WGS sequence"/>
</dbReference>
<evidence type="ECO:0000256" key="1">
    <source>
        <dbReference type="ARBA" id="ARBA00022860"/>
    </source>
</evidence>
<organism evidence="6 7">
    <name type="scientific">Taxus chinensis</name>
    <name type="common">Chinese yew</name>
    <name type="synonym">Taxus wallichiana var. chinensis</name>
    <dbReference type="NCBI Taxonomy" id="29808"/>
    <lineage>
        <taxon>Eukaryota</taxon>
        <taxon>Viridiplantae</taxon>
        <taxon>Streptophyta</taxon>
        <taxon>Embryophyta</taxon>
        <taxon>Tracheophyta</taxon>
        <taxon>Spermatophyta</taxon>
        <taxon>Pinopsida</taxon>
        <taxon>Pinidae</taxon>
        <taxon>Conifers II</taxon>
        <taxon>Cupressales</taxon>
        <taxon>Taxaceae</taxon>
        <taxon>Taxus</taxon>
    </lineage>
</organism>
<feature type="compositionally biased region" description="Basic and acidic residues" evidence="4">
    <location>
        <begin position="28"/>
        <end position="37"/>
    </location>
</feature>
<dbReference type="CDD" id="cd23767">
    <property type="entry name" value="IQCD"/>
    <property type="match status" value="1"/>
</dbReference>
<feature type="compositionally biased region" description="Low complexity" evidence="4">
    <location>
        <begin position="358"/>
        <end position="371"/>
    </location>
</feature>
<dbReference type="Pfam" id="PF00612">
    <property type="entry name" value="IQ"/>
    <property type="match status" value="1"/>
</dbReference>
<keyword evidence="7" id="KW-1185">Reference proteome</keyword>
<dbReference type="PROSITE" id="PS50096">
    <property type="entry name" value="IQ"/>
    <property type="match status" value="2"/>
</dbReference>
<comment type="similarity">
    <text evidence="2">Belongs to the IQD family.</text>
</comment>
<evidence type="ECO:0000256" key="2">
    <source>
        <dbReference type="ARBA" id="ARBA00024341"/>
    </source>
</evidence>
<gene>
    <name evidence="6" type="ORF">KI387_039760</name>
</gene>
<dbReference type="PANTHER" id="PTHR32295">
    <property type="entry name" value="IQ-DOMAIN 5-RELATED"/>
    <property type="match status" value="1"/>
</dbReference>
<accession>A0AA38FC00</accession>
<proteinExistence type="inferred from homology"/>
<dbReference type="PANTHER" id="PTHR32295:SF216">
    <property type="entry name" value="PROTEIN IQ-DOMAIN 3"/>
    <property type="match status" value="1"/>
</dbReference>
<dbReference type="EMBL" id="JAHRHJ020000011">
    <property type="protein sequence ID" value="KAH9296172.1"/>
    <property type="molecule type" value="Genomic_DNA"/>
</dbReference>
<feature type="compositionally biased region" description="Basic residues" evidence="4">
    <location>
        <begin position="38"/>
        <end position="51"/>
    </location>
</feature>
<dbReference type="InterPro" id="IPR000048">
    <property type="entry name" value="IQ_motif_EF-hand-BS"/>
</dbReference>
<feature type="non-terminal residue" evidence="6">
    <location>
        <position position="1"/>
    </location>
</feature>
<comment type="subunit">
    <text evidence="3">Binds to multiple calmodulin (CaM) in the presence of Ca(2+) and CaM-like proteins.</text>
</comment>
<evidence type="ECO:0000313" key="7">
    <source>
        <dbReference type="Proteomes" id="UP000824469"/>
    </source>
</evidence>
<feature type="region of interest" description="Disordered" evidence="4">
    <location>
        <begin position="300"/>
        <end position="447"/>
    </location>
</feature>
<evidence type="ECO:0000256" key="3">
    <source>
        <dbReference type="ARBA" id="ARBA00024378"/>
    </source>
</evidence>
<dbReference type="AlphaFoldDB" id="A0AA38FC00"/>
<keyword evidence="1" id="KW-0112">Calmodulin-binding</keyword>
<evidence type="ECO:0000259" key="5">
    <source>
        <dbReference type="Pfam" id="PF13178"/>
    </source>
</evidence>
<evidence type="ECO:0000313" key="6">
    <source>
        <dbReference type="EMBL" id="KAH9296172.1"/>
    </source>
</evidence>
<feature type="domain" description="DUF4005" evidence="5">
    <location>
        <begin position="388"/>
        <end position="461"/>
    </location>
</feature>
<feature type="region of interest" description="Disordered" evidence="4">
    <location>
        <begin position="1"/>
        <end position="67"/>
    </location>
</feature>
<evidence type="ECO:0000256" key="4">
    <source>
        <dbReference type="SAM" id="MobiDB-lite"/>
    </source>
</evidence>
<feature type="compositionally biased region" description="Polar residues" evidence="4">
    <location>
        <begin position="429"/>
        <end position="439"/>
    </location>
</feature>
<dbReference type="Pfam" id="PF13178">
    <property type="entry name" value="DUF4005"/>
    <property type="match status" value="1"/>
</dbReference>
<comment type="caution">
    <text evidence="6">The sequence shown here is derived from an EMBL/GenBank/DDBJ whole genome shotgun (WGS) entry which is preliminary data.</text>
</comment>
<dbReference type="InterPro" id="IPR025064">
    <property type="entry name" value="DUF4005"/>
</dbReference>
<feature type="compositionally biased region" description="Polar residues" evidence="4">
    <location>
        <begin position="327"/>
        <end position="337"/>
    </location>
</feature>
<protein>
    <recommendedName>
        <fullName evidence="5">DUF4005 domain-containing protein</fullName>
    </recommendedName>
</protein>
<dbReference type="SMART" id="SM00015">
    <property type="entry name" value="IQ"/>
    <property type="match status" value="1"/>
</dbReference>